<evidence type="ECO:0000256" key="1">
    <source>
        <dbReference type="SAM" id="MobiDB-lite"/>
    </source>
</evidence>
<dbReference type="Proteomes" id="UP000197138">
    <property type="component" value="Unassembled WGS sequence"/>
</dbReference>
<reference evidence="3 5" key="3">
    <citation type="submission" date="2017-11" db="EMBL/GenBank/DDBJ databases">
        <title>De-novo sequencing of pomegranate (Punica granatum L.) genome.</title>
        <authorList>
            <person name="Akparov Z."/>
            <person name="Amiraslanov A."/>
            <person name="Hajiyeva S."/>
            <person name="Abbasov M."/>
            <person name="Kaur K."/>
            <person name="Hamwieh A."/>
            <person name="Solovyev V."/>
            <person name="Salamov A."/>
            <person name="Braich B."/>
            <person name="Kosarev P."/>
            <person name="Mahmoud A."/>
            <person name="Hajiyev E."/>
            <person name="Babayeva S."/>
            <person name="Izzatullayeva V."/>
            <person name="Mammadov A."/>
            <person name="Mammadov A."/>
            <person name="Sharifova S."/>
            <person name="Ojaghi J."/>
            <person name="Eynullazada K."/>
            <person name="Bayramov B."/>
            <person name="Abdulazimova A."/>
            <person name="Shahmuradov I."/>
        </authorList>
    </citation>
    <scope>NUCLEOTIDE SEQUENCE [LARGE SCALE GENOMIC DNA]</scope>
    <source>
        <strain evidence="3">AG2017</strain>
        <strain evidence="5">cv. AG2017</strain>
        <tissue evidence="3">Leaf</tissue>
    </source>
</reference>
<evidence type="ECO:0000313" key="4">
    <source>
        <dbReference type="Proteomes" id="UP000197138"/>
    </source>
</evidence>
<sequence>MAQGPWTPKKFPKVVEHASQLAATCANSEKHKQTRLEQKKTEREGGWPGWFWHRETVACDPWEVPERGCKRPQGRRMLGYRTEGVVRVRELFVEGVGEGLARETRGPAS</sequence>
<evidence type="ECO:0000313" key="5">
    <source>
        <dbReference type="Proteomes" id="UP000233551"/>
    </source>
</evidence>
<comment type="caution">
    <text evidence="2">The sequence shown here is derived from an EMBL/GenBank/DDBJ whole genome shotgun (WGS) entry which is preliminary data.</text>
</comment>
<keyword evidence="5" id="KW-1185">Reference proteome</keyword>
<dbReference type="EMBL" id="PGOL01000865">
    <property type="protein sequence ID" value="PKI63928.1"/>
    <property type="molecule type" value="Genomic_DNA"/>
</dbReference>
<evidence type="ECO:0000313" key="2">
    <source>
        <dbReference type="EMBL" id="OWM76622.1"/>
    </source>
</evidence>
<organism evidence="2 4">
    <name type="scientific">Punica granatum</name>
    <name type="common">Pomegranate</name>
    <dbReference type="NCBI Taxonomy" id="22663"/>
    <lineage>
        <taxon>Eukaryota</taxon>
        <taxon>Viridiplantae</taxon>
        <taxon>Streptophyta</taxon>
        <taxon>Embryophyta</taxon>
        <taxon>Tracheophyta</taxon>
        <taxon>Spermatophyta</taxon>
        <taxon>Magnoliopsida</taxon>
        <taxon>eudicotyledons</taxon>
        <taxon>Gunneridae</taxon>
        <taxon>Pentapetalae</taxon>
        <taxon>rosids</taxon>
        <taxon>malvids</taxon>
        <taxon>Myrtales</taxon>
        <taxon>Lythraceae</taxon>
        <taxon>Punica</taxon>
    </lineage>
</organism>
<accession>A0A218WX59</accession>
<feature type="compositionally biased region" description="Basic and acidic residues" evidence="1">
    <location>
        <begin position="28"/>
        <end position="44"/>
    </location>
</feature>
<dbReference type="EMBL" id="MTKT01003159">
    <property type="protein sequence ID" value="OWM76622.1"/>
    <property type="molecule type" value="Genomic_DNA"/>
</dbReference>
<dbReference type="Proteomes" id="UP000233551">
    <property type="component" value="Unassembled WGS sequence"/>
</dbReference>
<feature type="region of interest" description="Disordered" evidence="1">
    <location>
        <begin position="25"/>
        <end position="44"/>
    </location>
</feature>
<reference evidence="4" key="1">
    <citation type="journal article" date="2017" name="Plant J.">
        <title>The pomegranate (Punica granatum L.) genome and the genomics of punicalagin biosynthesis.</title>
        <authorList>
            <person name="Qin G."/>
            <person name="Xu C."/>
            <person name="Ming R."/>
            <person name="Tang H."/>
            <person name="Guyot R."/>
            <person name="Kramer E.M."/>
            <person name="Hu Y."/>
            <person name="Yi X."/>
            <person name="Qi Y."/>
            <person name="Xu X."/>
            <person name="Gao Z."/>
            <person name="Pan H."/>
            <person name="Jian J."/>
            <person name="Tian Y."/>
            <person name="Yue Z."/>
            <person name="Xu Y."/>
        </authorList>
    </citation>
    <scope>NUCLEOTIDE SEQUENCE [LARGE SCALE GENOMIC DNA]</scope>
    <source>
        <strain evidence="4">cv. Dabenzi</strain>
    </source>
</reference>
<gene>
    <name evidence="2" type="ORF">CDL15_Pgr009187</name>
    <name evidence="3" type="ORF">CRG98_015709</name>
</gene>
<name>A0A218WX59_PUNGR</name>
<reference evidence="2" key="2">
    <citation type="submission" date="2017-06" db="EMBL/GenBank/DDBJ databases">
        <title>The pomegranate genome and the genomics of punicalagin biosynthesis.</title>
        <authorList>
            <person name="Xu C."/>
        </authorList>
    </citation>
    <scope>NUCLEOTIDE SEQUENCE [LARGE SCALE GENOMIC DNA]</scope>
    <source>
        <tissue evidence="2">Fresh leaf</tissue>
    </source>
</reference>
<protein>
    <submittedName>
        <fullName evidence="2">Uncharacterized protein</fullName>
    </submittedName>
</protein>
<proteinExistence type="predicted"/>
<evidence type="ECO:0000313" key="3">
    <source>
        <dbReference type="EMBL" id="PKI63928.1"/>
    </source>
</evidence>
<dbReference type="AlphaFoldDB" id="A0A218WX59"/>